<feature type="domain" description="Carboxylesterase type B" evidence="7">
    <location>
        <begin position="32"/>
        <end position="553"/>
    </location>
</feature>
<feature type="chain" id="PRO_5035486727" description="Carboxylic ester hydrolase" evidence="6">
    <location>
        <begin position="20"/>
        <end position="564"/>
    </location>
</feature>
<dbReference type="Proteomes" id="UP000801492">
    <property type="component" value="Unassembled WGS sequence"/>
</dbReference>
<dbReference type="EMBL" id="VTPC01001328">
    <property type="protein sequence ID" value="KAF2902344.1"/>
    <property type="molecule type" value="Genomic_DNA"/>
</dbReference>
<organism evidence="8 9">
    <name type="scientific">Ignelater luminosus</name>
    <name type="common">Cucubano</name>
    <name type="synonym">Pyrophorus luminosus</name>
    <dbReference type="NCBI Taxonomy" id="2038154"/>
    <lineage>
        <taxon>Eukaryota</taxon>
        <taxon>Metazoa</taxon>
        <taxon>Ecdysozoa</taxon>
        <taxon>Arthropoda</taxon>
        <taxon>Hexapoda</taxon>
        <taxon>Insecta</taxon>
        <taxon>Pterygota</taxon>
        <taxon>Neoptera</taxon>
        <taxon>Endopterygota</taxon>
        <taxon>Coleoptera</taxon>
        <taxon>Polyphaga</taxon>
        <taxon>Elateriformia</taxon>
        <taxon>Elateroidea</taxon>
        <taxon>Elateridae</taxon>
        <taxon>Agrypninae</taxon>
        <taxon>Pyrophorini</taxon>
        <taxon>Ignelater</taxon>
    </lineage>
</organism>
<dbReference type="PANTHER" id="PTHR11559">
    <property type="entry name" value="CARBOXYLESTERASE"/>
    <property type="match status" value="1"/>
</dbReference>
<protein>
    <recommendedName>
        <fullName evidence="6">Carboxylic ester hydrolase</fullName>
        <ecNumber evidence="6">3.1.1.-</ecNumber>
    </recommendedName>
</protein>
<reference evidence="8" key="1">
    <citation type="submission" date="2019-08" db="EMBL/GenBank/DDBJ databases">
        <title>The genome of the North American firefly Photinus pyralis.</title>
        <authorList>
            <consortium name="Photinus pyralis genome working group"/>
            <person name="Fallon T.R."/>
            <person name="Sander Lower S.E."/>
            <person name="Weng J.-K."/>
        </authorList>
    </citation>
    <scope>NUCLEOTIDE SEQUENCE</scope>
    <source>
        <strain evidence="8">TRF0915ILg1</strain>
        <tissue evidence="8">Whole body</tissue>
    </source>
</reference>
<dbReference type="PROSITE" id="PS00122">
    <property type="entry name" value="CARBOXYLESTERASE_B_1"/>
    <property type="match status" value="1"/>
</dbReference>
<dbReference type="InterPro" id="IPR019826">
    <property type="entry name" value="Carboxylesterase_B_AS"/>
</dbReference>
<comment type="caution">
    <text evidence="8">The sequence shown here is derived from an EMBL/GenBank/DDBJ whole genome shotgun (WGS) entry which is preliminary data.</text>
</comment>
<dbReference type="EC" id="3.1.1.-" evidence="6"/>
<evidence type="ECO:0000256" key="4">
    <source>
        <dbReference type="ARBA" id="ARBA00023157"/>
    </source>
</evidence>
<keyword evidence="9" id="KW-1185">Reference proteome</keyword>
<dbReference type="FunFam" id="3.40.50.1820:FF:000155">
    <property type="entry name" value="Carboxylic ester hydrolase"/>
    <property type="match status" value="1"/>
</dbReference>
<evidence type="ECO:0000313" key="8">
    <source>
        <dbReference type="EMBL" id="KAF2902344.1"/>
    </source>
</evidence>
<dbReference type="SUPFAM" id="SSF53474">
    <property type="entry name" value="alpha/beta-Hydrolases"/>
    <property type="match status" value="1"/>
</dbReference>
<dbReference type="Gene3D" id="3.40.50.1820">
    <property type="entry name" value="alpha/beta hydrolase"/>
    <property type="match status" value="1"/>
</dbReference>
<keyword evidence="6" id="KW-0732">Signal</keyword>
<dbReference type="InterPro" id="IPR029058">
    <property type="entry name" value="AB_hydrolase_fold"/>
</dbReference>
<dbReference type="AlphaFoldDB" id="A0A8K0DDR0"/>
<evidence type="ECO:0000313" key="9">
    <source>
        <dbReference type="Proteomes" id="UP000801492"/>
    </source>
</evidence>
<keyword evidence="3 6" id="KW-0378">Hydrolase</keyword>
<evidence type="ECO:0000256" key="6">
    <source>
        <dbReference type="RuleBase" id="RU361235"/>
    </source>
</evidence>
<comment type="similarity">
    <text evidence="1 6">Belongs to the type-B carboxylesterase/lipase family.</text>
</comment>
<feature type="signal peptide" evidence="6">
    <location>
        <begin position="1"/>
        <end position="19"/>
    </location>
</feature>
<evidence type="ECO:0000256" key="3">
    <source>
        <dbReference type="ARBA" id="ARBA00022801"/>
    </source>
</evidence>
<sequence length="564" mass="63178">MSIILRLLIGCVLISNIHTQSKSSSAGVHNQNPIVTTSLGKVKGSLLTTLLGNTIYSFRGIRYAKPPVGELRFKPPVPVQKWSDVYDATKDGPRCPQPASSNEIVSEDCLILNVYTTKLPHGHNNPKRPVIVHFHEGGFSSGTSSSRWRGPDYLLDQHIVLVTLNYRLGSLGFISTGDELAPGNNGLKDQVVALRWVRDNITPFGGDPNLVTVFGYSAGSTSVHFHMVSPMSRGLFHRAITMSSSAFGTYPIRSHQFDVAQKQARLLNCPDDTSANIINCLKTKSAEEIGNSSPGFAEFGFDPVRIWTAVVEPDFGQERFLTKSATESVLKGDFVKVPVMGGISEFEFAGRAFGVVGNVTLLKQMDEDFERVAPIAFMYERNTENSKHISRELRRFYLGDRPLDNSSLTGLTKLYADALTGFNVNRGINLIAKKNDKPVYYYCFTFRGRYSYFYLPGTQTPYGPVHHDELFYLFYISPRAPRFNVTSPEYAMVKKLTTLFSNFAYTGNPIPESNEALDNVNWIPFNNQNKEYLDIGEKLVMKSNLYEDRYAKWDELFPVQTIPQ</sequence>
<dbReference type="InterPro" id="IPR050309">
    <property type="entry name" value="Type-B_Carboxylest/Lipase"/>
</dbReference>
<dbReference type="InterPro" id="IPR002018">
    <property type="entry name" value="CarbesteraseB"/>
</dbReference>
<keyword evidence="2" id="KW-0719">Serine esterase</keyword>
<dbReference type="OrthoDB" id="19653at2759"/>
<keyword evidence="4" id="KW-1015">Disulfide bond</keyword>
<evidence type="ECO:0000256" key="2">
    <source>
        <dbReference type="ARBA" id="ARBA00022487"/>
    </source>
</evidence>
<proteinExistence type="inferred from homology"/>
<keyword evidence="5" id="KW-0325">Glycoprotein</keyword>
<dbReference type="GO" id="GO:0052689">
    <property type="term" value="F:carboxylic ester hydrolase activity"/>
    <property type="evidence" value="ECO:0007669"/>
    <property type="project" value="UniProtKB-KW"/>
</dbReference>
<name>A0A8K0DDR0_IGNLU</name>
<dbReference type="Pfam" id="PF00135">
    <property type="entry name" value="COesterase"/>
    <property type="match status" value="1"/>
</dbReference>
<evidence type="ECO:0000256" key="1">
    <source>
        <dbReference type="ARBA" id="ARBA00005964"/>
    </source>
</evidence>
<accession>A0A8K0DDR0</accession>
<evidence type="ECO:0000259" key="7">
    <source>
        <dbReference type="Pfam" id="PF00135"/>
    </source>
</evidence>
<evidence type="ECO:0000256" key="5">
    <source>
        <dbReference type="ARBA" id="ARBA00023180"/>
    </source>
</evidence>
<gene>
    <name evidence="8" type="ORF">ILUMI_03835</name>
</gene>